<proteinExistence type="predicted"/>
<dbReference type="PANTHER" id="PTHR12224">
    <property type="entry name" value="BETA-1,4-MANNOSYL-GLYCOPROTEIN BETA-1,4-N-ACETYLGLUCOSAMINYL-TRANSFERASE"/>
    <property type="match status" value="1"/>
</dbReference>
<dbReference type="GO" id="GO:0006044">
    <property type="term" value="P:N-acetylglucosamine metabolic process"/>
    <property type="evidence" value="ECO:0007669"/>
    <property type="project" value="TreeGrafter"/>
</dbReference>
<reference evidence="1" key="1">
    <citation type="submission" date="2023-06" db="EMBL/GenBank/DDBJ databases">
        <title>Genome-scale phylogeny and comparative genomics of the fungal order Sordariales.</title>
        <authorList>
            <consortium name="Lawrence Berkeley National Laboratory"/>
            <person name="Hensen N."/>
            <person name="Bonometti L."/>
            <person name="Westerberg I."/>
            <person name="Brannstrom I.O."/>
            <person name="Guillou S."/>
            <person name="Cros-Aarteil S."/>
            <person name="Calhoun S."/>
            <person name="Haridas S."/>
            <person name="Kuo A."/>
            <person name="Mondo S."/>
            <person name="Pangilinan J."/>
            <person name="Riley R."/>
            <person name="Labutti K."/>
            <person name="Andreopoulos B."/>
            <person name="Lipzen A."/>
            <person name="Chen C."/>
            <person name="Yanf M."/>
            <person name="Daum C."/>
            <person name="Ng V."/>
            <person name="Clum A."/>
            <person name="Steindorff A."/>
            <person name="Ohm R."/>
            <person name="Martin F."/>
            <person name="Silar P."/>
            <person name="Natvig D."/>
            <person name="Lalanne C."/>
            <person name="Gautier V."/>
            <person name="Ament-Velasquez S.L."/>
            <person name="Kruys A."/>
            <person name="Hutchinson M.I."/>
            <person name="Powell A.J."/>
            <person name="Barry K."/>
            <person name="Miller A.N."/>
            <person name="Grigoriev I.V."/>
            <person name="Debuchy R."/>
            <person name="Gladieux P."/>
            <person name="Thoren M.H."/>
            <person name="Johannesson H."/>
        </authorList>
    </citation>
    <scope>NUCLEOTIDE SEQUENCE</scope>
    <source>
        <strain evidence="1">PSN4</strain>
    </source>
</reference>
<comment type="caution">
    <text evidence="1">The sequence shown here is derived from an EMBL/GenBank/DDBJ whole genome shotgun (WGS) entry which is preliminary data.</text>
</comment>
<dbReference type="GO" id="GO:0016020">
    <property type="term" value="C:membrane"/>
    <property type="evidence" value="ECO:0007669"/>
    <property type="project" value="InterPro"/>
</dbReference>
<dbReference type="GO" id="GO:0003830">
    <property type="term" value="F:beta-1,4-mannosylglycoprotein 4-beta-N-acetylglucosaminyltransferase activity"/>
    <property type="evidence" value="ECO:0007669"/>
    <property type="project" value="InterPro"/>
</dbReference>
<gene>
    <name evidence="1" type="ORF">QBC47DRAFT_383322</name>
</gene>
<dbReference type="EMBL" id="MU839834">
    <property type="protein sequence ID" value="KAK1755295.1"/>
    <property type="molecule type" value="Genomic_DNA"/>
</dbReference>
<dbReference type="AlphaFoldDB" id="A0AAJ0FBM1"/>
<accession>A0AAJ0FBM1</accession>
<dbReference type="PANTHER" id="PTHR12224:SF0">
    <property type="entry name" value="BETA-1,4-MANNOSYL-GLYCOPROTEIN 4-BETA-N-ACETYLGLUCOSAMINYLTRANSFERASE"/>
    <property type="match status" value="1"/>
</dbReference>
<keyword evidence="2" id="KW-1185">Reference proteome</keyword>
<dbReference type="InterPro" id="IPR006813">
    <property type="entry name" value="Glyco_trans_17"/>
</dbReference>
<evidence type="ECO:0000313" key="1">
    <source>
        <dbReference type="EMBL" id="KAK1755295.1"/>
    </source>
</evidence>
<dbReference type="Pfam" id="PF04724">
    <property type="entry name" value="Glyco_transf_17"/>
    <property type="match status" value="1"/>
</dbReference>
<sequence length="358" mass="41289">MSLQRWLRLAAAVSITWLLVHTFFLPHNSVALPILMSAHDNPNSDICRAHGWKPFRVAPDAPPRKVYDLFMVSTELDWLEVRLNTTWDSVDYFVLVEASKTFTGLSKPLSVRDVFSSSSRFNTYRSKIIYHEIEYPDGFDPHSTWDYEDFQRNAMFTQVFPRLEGHQAPQAGDVIVVSDVDEIARPSTLAKLRACQFPRRLTLRSRFYYYSFQFLHDGPEWAHPQATFYQGPSRTVLPNDLRMGLGFFLSLWWDRADMPSAAWHCSSCFATVEEFLTKMASFSHTGMNADKFRDRARIAERVRSGVDLWDRPGETFTRIDDNQDVPGFLLDNRERFGYMLSRDGPAAGFSDYDNGTTV</sequence>
<name>A0AAJ0FBM1_9PEZI</name>
<evidence type="ECO:0000313" key="2">
    <source>
        <dbReference type="Proteomes" id="UP001239445"/>
    </source>
</evidence>
<protein>
    <submittedName>
        <fullName evidence="1">Glycosyltransferase</fullName>
    </submittedName>
</protein>
<organism evidence="1 2">
    <name type="scientific">Echria macrotheca</name>
    <dbReference type="NCBI Taxonomy" id="438768"/>
    <lineage>
        <taxon>Eukaryota</taxon>
        <taxon>Fungi</taxon>
        <taxon>Dikarya</taxon>
        <taxon>Ascomycota</taxon>
        <taxon>Pezizomycotina</taxon>
        <taxon>Sordariomycetes</taxon>
        <taxon>Sordariomycetidae</taxon>
        <taxon>Sordariales</taxon>
        <taxon>Schizotheciaceae</taxon>
        <taxon>Echria</taxon>
    </lineage>
</organism>
<dbReference type="Proteomes" id="UP001239445">
    <property type="component" value="Unassembled WGS sequence"/>
</dbReference>